<dbReference type="RefSeq" id="WP_140520102.1">
    <property type="nucleotide sequence ID" value="NZ_JACBKC010000034.1"/>
</dbReference>
<dbReference type="PANTHER" id="PTHR43000">
    <property type="entry name" value="DTDP-D-GLUCOSE 4,6-DEHYDRATASE-RELATED"/>
    <property type="match status" value="1"/>
</dbReference>
<accession>A0A502JHS1</accession>
<reference evidence="4 5" key="1">
    <citation type="submission" date="2019-01" db="EMBL/GenBank/DDBJ databases">
        <title>Comparative genomic analysis identifies haemin-independent Haemophilus haemolyticus: a formal re-classification of Haemophilus intermedius.</title>
        <authorList>
            <person name="Harris T.M."/>
            <person name="Price E.P."/>
            <person name="Sarovich D.S."/>
            <person name="Norskov-Lauritsen N."/>
            <person name="Beissbarth J."/>
            <person name="Chang A.B."/>
            <person name="Smith-Vaughan H.C."/>
        </authorList>
    </citation>
    <scope>NUCLEOTIDE SEQUENCE [LARGE SCALE GENOMIC DNA]</scope>
    <source>
        <strain evidence="4 5">PN24</strain>
    </source>
</reference>
<dbReference type="InterPro" id="IPR001509">
    <property type="entry name" value="Epimerase_deHydtase"/>
</dbReference>
<evidence type="ECO:0000256" key="2">
    <source>
        <dbReference type="ARBA" id="ARBA00007637"/>
    </source>
</evidence>
<proteinExistence type="inferred from homology"/>
<comment type="caution">
    <text evidence="4">The sequence shown here is derived from an EMBL/GenBank/DDBJ whole genome shotgun (WGS) entry which is preliminary data.</text>
</comment>
<dbReference type="InterPro" id="IPR036291">
    <property type="entry name" value="NAD(P)-bd_dom_sf"/>
</dbReference>
<organism evidence="4 5">
    <name type="scientific">Haemophilus haemolyticus</name>
    <dbReference type="NCBI Taxonomy" id="726"/>
    <lineage>
        <taxon>Bacteria</taxon>
        <taxon>Pseudomonadati</taxon>
        <taxon>Pseudomonadota</taxon>
        <taxon>Gammaproteobacteria</taxon>
        <taxon>Pasteurellales</taxon>
        <taxon>Pasteurellaceae</taxon>
        <taxon>Haemophilus</taxon>
    </lineage>
</organism>
<comment type="pathway">
    <text evidence="1">Bacterial outer membrane biogenesis; LPS O-antigen biosynthesis.</text>
</comment>
<dbReference type="EMBL" id="SDPK01000034">
    <property type="protein sequence ID" value="TPG97774.1"/>
    <property type="molecule type" value="Genomic_DNA"/>
</dbReference>
<evidence type="ECO:0000259" key="3">
    <source>
        <dbReference type="Pfam" id="PF01370"/>
    </source>
</evidence>
<evidence type="ECO:0000313" key="5">
    <source>
        <dbReference type="Proteomes" id="UP000317926"/>
    </source>
</evidence>
<dbReference type="SUPFAM" id="SSF51735">
    <property type="entry name" value="NAD(P)-binding Rossmann-fold domains"/>
    <property type="match status" value="1"/>
</dbReference>
<feature type="domain" description="NAD-dependent epimerase/dehydratase" evidence="3">
    <location>
        <begin position="5"/>
        <end position="209"/>
    </location>
</feature>
<evidence type="ECO:0000256" key="1">
    <source>
        <dbReference type="ARBA" id="ARBA00005125"/>
    </source>
</evidence>
<dbReference type="AlphaFoldDB" id="A0A502JHS1"/>
<dbReference type="Proteomes" id="UP000317926">
    <property type="component" value="Unassembled WGS sequence"/>
</dbReference>
<gene>
    <name evidence="4" type="ORF">EUX55_06720</name>
</gene>
<protein>
    <submittedName>
        <fullName evidence="4">NAD-dependent epimerase/dehydratase family protein</fullName>
    </submittedName>
</protein>
<comment type="similarity">
    <text evidence="2">Belongs to the NAD(P)-dependent epimerase/dehydratase family.</text>
</comment>
<sequence length="301" mass="33937">MMKKIIITGASGFIGKSFFNHFKQNNAVQVETLSLRNNWALNKNADVLIHLAAKSSDSYQISDEKEYFEVNRDLTIKLFQAFLDSKIKDFIYFSSAKVITDNASDCLTEETPLNPISVYGRSKKAAEEYLLAHKLPEGKRLLIIRPCLVHGEGNHGNLIALYKLVKKGVPWFFAGFENKRSFLHIDNLIYCIEKLLEARNIASGVYNIADDQPISTNELISLMGEVAKKRVRLWTIPSSLVSATFKVGDILHLPINTNILNKLTGNFFISNQKLKDAINVEKLPFSTQEGLLKTLNSIKDK</sequence>
<name>A0A502JHS1_HAEHA</name>
<dbReference type="Pfam" id="PF01370">
    <property type="entry name" value="Epimerase"/>
    <property type="match status" value="1"/>
</dbReference>
<evidence type="ECO:0000313" key="4">
    <source>
        <dbReference type="EMBL" id="TPG97774.1"/>
    </source>
</evidence>
<dbReference type="Gene3D" id="3.40.50.720">
    <property type="entry name" value="NAD(P)-binding Rossmann-like Domain"/>
    <property type="match status" value="1"/>
</dbReference>